<accession>A0A4R5KIU4</accession>
<reference evidence="1 2" key="1">
    <citation type="submission" date="2019-03" db="EMBL/GenBank/DDBJ databases">
        <title>This is whole genome sequence of Paenibacillus sp MS74 strain.</title>
        <authorList>
            <person name="Trinh H.N."/>
        </authorList>
    </citation>
    <scope>NUCLEOTIDE SEQUENCE [LARGE SCALE GENOMIC DNA]</scope>
    <source>
        <strain evidence="1 2">MS74</strain>
    </source>
</reference>
<proteinExistence type="predicted"/>
<protein>
    <submittedName>
        <fullName evidence="1">Uncharacterized protein</fullName>
    </submittedName>
</protein>
<dbReference type="RefSeq" id="WP_133232225.1">
    <property type="nucleotide sequence ID" value="NZ_SMRT01000012.1"/>
</dbReference>
<comment type="caution">
    <text evidence="1">The sequence shown here is derived from an EMBL/GenBank/DDBJ whole genome shotgun (WGS) entry which is preliminary data.</text>
</comment>
<dbReference type="AlphaFoldDB" id="A0A4R5KIU4"/>
<dbReference type="EMBL" id="SMRT01000012">
    <property type="protein sequence ID" value="TDF94685.1"/>
    <property type="molecule type" value="Genomic_DNA"/>
</dbReference>
<dbReference type="Proteomes" id="UP000295636">
    <property type="component" value="Unassembled WGS sequence"/>
</dbReference>
<evidence type="ECO:0000313" key="1">
    <source>
        <dbReference type="EMBL" id="TDF94685.1"/>
    </source>
</evidence>
<gene>
    <name evidence="1" type="ORF">E1757_22230</name>
</gene>
<sequence>MSRENQKQYGKSDTKKRVEHLGKQIIKENMSPEEREHLGSKWNTLHFKELYGLSSIQTTRNEGGTDMKPVAVLLETDIDIDDVPVIDVTIDKDTGINLETDIGSRQVKAGEEFCLSYYEFMFLVIRDEYAGFVSYGGYKAVCLSVKTAVKFDKREGKKSYEFLEIDEDLNFELLEVENSPGKFKLPIPTITFVQGKDEDGNGFSFGAIRDYLEAIDEKTEDGWKIKLKYMDSEDISRFQALIDKHAN</sequence>
<name>A0A4R5KIU4_9BACL</name>
<dbReference type="OrthoDB" id="2584707at2"/>
<organism evidence="1 2">
    <name type="scientific">Paenibacillus piri</name>
    <dbReference type="NCBI Taxonomy" id="2547395"/>
    <lineage>
        <taxon>Bacteria</taxon>
        <taxon>Bacillati</taxon>
        <taxon>Bacillota</taxon>
        <taxon>Bacilli</taxon>
        <taxon>Bacillales</taxon>
        <taxon>Paenibacillaceae</taxon>
        <taxon>Paenibacillus</taxon>
    </lineage>
</organism>
<evidence type="ECO:0000313" key="2">
    <source>
        <dbReference type="Proteomes" id="UP000295636"/>
    </source>
</evidence>
<keyword evidence="2" id="KW-1185">Reference proteome</keyword>